<evidence type="ECO:0000259" key="2">
    <source>
        <dbReference type="Pfam" id="PF07171"/>
    </source>
</evidence>
<keyword evidence="5" id="KW-1185">Reference proteome</keyword>
<dbReference type="PIRSF" id="PIRSF012702">
    <property type="entry name" value="UCP012702"/>
    <property type="match status" value="1"/>
</dbReference>
<name>A0AAP3V0H5_9PROT</name>
<evidence type="ECO:0000313" key="5">
    <source>
        <dbReference type="Proteomes" id="UP001301140"/>
    </source>
</evidence>
<protein>
    <recommendedName>
        <fullName evidence="1">Microcystinase C</fullName>
        <shortName evidence="1">MlrC</shortName>
    </recommendedName>
</protein>
<dbReference type="GO" id="GO:0008237">
    <property type="term" value="F:metallopeptidase activity"/>
    <property type="evidence" value="ECO:0007669"/>
    <property type="project" value="UniProtKB-KW"/>
</dbReference>
<dbReference type="AlphaFoldDB" id="A0AAP3V0H5"/>
<reference evidence="4 5" key="1">
    <citation type="submission" date="2023-03" db="EMBL/GenBank/DDBJ databases">
        <title>YIM 152171 draft genome.</title>
        <authorList>
            <person name="Yang Z."/>
        </authorList>
    </citation>
    <scope>NUCLEOTIDE SEQUENCE [LARGE SCALE GENOMIC DNA]</scope>
    <source>
        <strain evidence="4 5">YIM 152171</strain>
    </source>
</reference>
<dbReference type="GO" id="GO:0006508">
    <property type="term" value="P:proteolysis"/>
    <property type="evidence" value="ECO:0007669"/>
    <property type="project" value="UniProtKB-KW"/>
</dbReference>
<dbReference type="InterPro" id="IPR009197">
    <property type="entry name" value="MlrC"/>
</dbReference>
<evidence type="ECO:0000313" key="4">
    <source>
        <dbReference type="EMBL" id="MDF1585575.1"/>
    </source>
</evidence>
<dbReference type="InterPro" id="IPR010799">
    <property type="entry name" value="MlrC_C"/>
</dbReference>
<keyword evidence="1" id="KW-0479">Metal-binding</keyword>
<dbReference type="Proteomes" id="UP001301140">
    <property type="component" value="Unassembled WGS sequence"/>
</dbReference>
<feature type="domain" description="Microcystin LR degradation protein MlrC C-terminal" evidence="2">
    <location>
        <begin position="297"/>
        <end position="470"/>
    </location>
</feature>
<feature type="domain" description="Microcystin LR degradation protein MlrC N-terminal" evidence="3">
    <location>
        <begin position="2"/>
        <end position="288"/>
    </location>
</feature>
<dbReference type="EMBL" id="JARGEQ010000025">
    <property type="protein sequence ID" value="MDF1585575.1"/>
    <property type="molecule type" value="Genomic_DNA"/>
</dbReference>
<organism evidence="4 5">
    <name type="scientific">Marinimicrococcus flavescens</name>
    <dbReference type="NCBI Taxonomy" id="3031815"/>
    <lineage>
        <taxon>Bacteria</taxon>
        <taxon>Pseudomonadati</taxon>
        <taxon>Pseudomonadota</taxon>
        <taxon>Alphaproteobacteria</taxon>
        <taxon>Geminicoccales</taxon>
        <taxon>Geminicoccaceae</taxon>
        <taxon>Marinimicrococcus</taxon>
    </lineage>
</organism>
<dbReference type="Pfam" id="PF07171">
    <property type="entry name" value="MlrC_C"/>
    <property type="match status" value="1"/>
</dbReference>
<sequence>MRVFTATLATESNSFSPIPTTLESFETGVYFPSGTHPDEPRLTTSQLPVLRKLAKERGWTLIEGLCTFAEPAGLTTRHAYETLREHILGELEAAMPLDMVVLGLHGAMIADGYDDCEGDLLARVRAIVGPDVPVGGEFDLHCHLTKAMIENADILVGYKEFPHTDHTERAVELVELTAAAAERRVRPVMSVFDCRMIVSAPTSRQPMRGFVDRIKAMEGKNGILSISLAHCFPYGDVEEIGARVLVVTDGDKAGGDALAERLGREFYAMRRELAPPYHTIDGALDHALAGKGGPFVLAEPCDNAGGGAPSDNTEILRAMIERGIGNAALGPIWDPQAAGFCHGFGKGATVRLRFGGKAGAASGQPIDAEVTILETIKDHRQTFAGSTISLGDSAAIRVGGIDVLLVSRRNQAMAPDMFSGCGIDPLAKKILVVKSTNHFHAAFAPIAKEVFYVETGGPLPRDYSRIPFTRLSREVWPLHPDPLGMG</sequence>
<evidence type="ECO:0000256" key="1">
    <source>
        <dbReference type="PIRNR" id="PIRNR012702"/>
    </source>
</evidence>
<dbReference type="RefSeq" id="WP_327787994.1">
    <property type="nucleotide sequence ID" value="NZ_JARGEQ010000025.1"/>
</dbReference>
<dbReference type="InterPro" id="IPR015995">
    <property type="entry name" value="MlrC_N"/>
</dbReference>
<keyword evidence="1" id="KW-0378">Hydrolase</keyword>
<comment type="cofactor">
    <cofactor evidence="1">
        <name>Zn(2+)</name>
        <dbReference type="ChEBI" id="CHEBI:29105"/>
    </cofactor>
    <text evidence="1">Binds 1 zinc ion per subunit.</text>
</comment>
<comment type="function">
    <text evidence="1">Involved in peptidolytic degradation of cyclic heptapeptide hepatotoxin microcystin (MC).</text>
</comment>
<keyword evidence="1" id="KW-0645">Protease</keyword>
<dbReference type="Pfam" id="PF07364">
    <property type="entry name" value="DUF1485"/>
    <property type="match status" value="1"/>
</dbReference>
<comment type="similarity">
    <text evidence="1">Belongs to the peptidase M81 family.</text>
</comment>
<proteinExistence type="inferred from homology"/>
<keyword evidence="1" id="KW-0482">Metalloprotease</keyword>
<accession>A0AAP3V0H5</accession>
<dbReference type="GO" id="GO:0046872">
    <property type="term" value="F:metal ion binding"/>
    <property type="evidence" value="ECO:0007669"/>
    <property type="project" value="UniProtKB-KW"/>
</dbReference>
<gene>
    <name evidence="4" type="ORF">PZ740_04135</name>
</gene>
<comment type="caution">
    <text evidence="4">The sequence shown here is derived from an EMBL/GenBank/DDBJ whole genome shotgun (WGS) entry which is preliminary data.</text>
</comment>
<evidence type="ECO:0000259" key="3">
    <source>
        <dbReference type="Pfam" id="PF07364"/>
    </source>
</evidence>